<feature type="domain" description="Rhodanese" evidence="9">
    <location>
        <begin position="267"/>
        <end position="373"/>
    </location>
</feature>
<evidence type="ECO:0000313" key="11">
    <source>
        <dbReference type="Proteomes" id="UP000648918"/>
    </source>
</evidence>
<protein>
    <recommendedName>
        <fullName evidence="7">M-phase inducer phosphatase</fullName>
        <ecNumber evidence="7">3.1.3.48</ecNumber>
    </recommendedName>
</protein>
<dbReference type="PRINTS" id="PR00716">
    <property type="entry name" value="MPIPHPHTASE"/>
</dbReference>
<gene>
    <name evidence="10" type="primary">Cdc25a</name>
    <name evidence="10" type="ORF">HALSEN_R08967</name>
</gene>
<evidence type="ECO:0000256" key="6">
    <source>
        <dbReference type="ARBA" id="ARBA00023306"/>
    </source>
</evidence>
<dbReference type="AlphaFoldDB" id="A0A851ZTN2"/>
<evidence type="ECO:0000256" key="7">
    <source>
        <dbReference type="RuleBase" id="RU368028"/>
    </source>
</evidence>
<feature type="compositionally biased region" description="Acidic residues" evidence="8">
    <location>
        <begin position="104"/>
        <end position="114"/>
    </location>
</feature>
<evidence type="ECO:0000259" key="9">
    <source>
        <dbReference type="PROSITE" id="PS50206"/>
    </source>
</evidence>
<dbReference type="InterPro" id="IPR000751">
    <property type="entry name" value="MPI_Phosphatase"/>
</dbReference>
<keyword evidence="2 7" id="KW-0132">Cell division</keyword>
<dbReference type="GO" id="GO:0005737">
    <property type="term" value="C:cytoplasm"/>
    <property type="evidence" value="ECO:0007669"/>
    <property type="project" value="TreeGrafter"/>
</dbReference>
<dbReference type="CDD" id="cd01530">
    <property type="entry name" value="Cdc25"/>
    <property type="match status" value="1"/>
</dbReference>
<dbReference type="SUPFAM" id="SSF52821">
    <property type="entry name" value="Rhodanese/Cell cycle control phosphatase"/>
    <property type="match status" value="1"/>
</dbReference>
<dbReference type="Proteomes" id="UP000648918">
    <property type="component" value="Unassembled WGS sequence"/>
</dbReference>
<comment type="function">
    <text evidence="7">Tyrosine protein phosphatase which functions as a dosage-dependent inducer of mitotic progression.</text>
</comment>
<evidence type="ECO:0000256" key="5">
    <source>
        <dbReference type="ARBA" id="ARBA00022912"/>
    </source>
</evidence>
<feature type="non-terminal residue" evidence="10">
    <location>
        <position position="1"/>
    </location>
</feature>
<dbReference type="OrthoDB" id="26523at2759"/>
<dbReference type="FunFam" id="3.40.250.10:FF:000004">
    <property type="entry name" value="M-phase inducer phosphatase 1 isoform X1"/>
    <property type="match status" value="1"/>
</dbReference>
<feature type="region of interest" description="Disordered" evidence="8">
    <location>
        <begin position="1"/>
        <end position="114"/>
    </location>
</feature>
<dbReference type="PANTHER" id="PTHR10828">
    <property type="entry name" value="M-PHASE INDUCER PHOSPHATASE DUAL SPECIFICITY PHOSPHATASE CDC25"/>
    <property type="match status" value="1"/>
</dbReference>
<proteinExistence type="inferred from homology"/>
<evidence type="ECO:0000313" key="10">
    <source>
        <dbReference type="EMBL" id="NXD87570.1"/>
    </source>
</evidence>
<comment type="catalytic activity">
    <reaction evidence="7">
        <text>O-phospho-L-tyrosyl-[protein] + H2O = L-tyrosyl-[protein] + phosphate</text>
        <dbReference type="Rhea" id="RHEA:10684"/>
        <dbReference type="Rhea" id="RHEA-COMP:10136"/>
        <dbReference type="Rhea" id="RHEA-COMP:20101"/>
        <dbReference type="ChEBI" id="CHEBI:15377"/>
        <dbReference type="ChEBI" id="CHEBI:43474"/>
        <dbReference type="ChEBI" id="CHEBI:46858"/>
        <dbReference type="ChEBI" id="CHEBI:61978"/>
        <dbReference type="EC" id="3.1.3.48"/>
    </reaction>
</comment>
<keyword evidence="6 7" id="KW-0131">Cell cycle</keyword>
<keyword evidence="11" id="KW-1185">Reference proteome</keyword>
<keyword evidence="3 7" id="KW-0498">Mitosis</keyword>
<dbReference type="GO" id="GO:0010971">
    <property type="term" value="P:positive regulation of G2/M transition of mitotic cell cycle"/>
    <property type="evidence" value="ECO:0007669"/>
    <property type="project" value="TreeGrafter"/>
</dbReference>
<evidence type="ECO:0000256" key="2">
    <source>
        <dbReference type="ARBA" id="ARBA00022618"/>
    </source>
</evidence>
<dbReference type="GO" id="GO:0051301">
    <property type="term" value="P:cell division"/>
    <property type="evidence" value="ECO:0007669"/>
    <property type="project" value="UniProtKB-UniRule"/>
</dbReference>
<feature type="compositionally biased region" description="Polar residues" evidence="8">
    <location>
        <begin position="1"/>
        <end position="10"/>
    </location>
</feature>
<comment type="similarity">
    <text evidence="1 7">Belongs to the MPI phosphatase family.</text>
</comment>
<dbReference type="InterPro" id="IPR036873">
    <property type="entry name" value="Rhodanese-like_dom_sf"/>
</dbReference>
<evidence type="ECO:0000256" key="4">
    <source>
        <dbReference type="ARBA" id="ARBA00022801"/>
    </source>
</evidence>
<dbReference type="Pfam" id="PF00581">
    <property type="entry name" value="Rhodanese"/>
    <property type="match status" value="1"/>
</dbReference>
<dbReference type="EMBL" id="WBNJ01000833">
    <property type="protein sequence ID" value="NXD87570.1"/>
    <property type="molecule type" value="Genomic_DNA"/>
</dbReference>
<dbReference type="GO" id="GO:0000086">
    <property type="term" value="P:G2/M transition of mitotic cell cycle"/>
    <property type="evidence" value="ECO:0007669"/>
    <property type="project" value="TreeGrafter"/>
</dbReference>
<dbReference type="Gene3D" id="3.40.250.10">
    <property type="entry name" value="Rhodanese-like domain"/>
    <property type="match status" value="1"/>
</dbReference>
<dbReference type="PROSITE" id="PS50206">
    <property type="entry name" value="RHODANESE_3"/>
    <property type="match status" value="1"/>
</dbReference>
<feature type="non-terminal residue" evidence="10">
    <location>
        <position position="415"/>
    </location>
</feature>
<feature type="compositionally biased region" description="Basic and acidic residues" evidence="8">
    <location>
        <begin position="18"/>
        <end position="46"/>
    </location>
</feature>
<comment type="caution">
    <text evidence="10">The sequence shown here is derived from an EMBL/GenBank/DDBJ whole genome shotgun (WGS) entry which is preliminary data.</text>
</comment>
<evidence type="ECO:0000256" key="1">
    <source>
        <dbReference type="ARBA" id="ARBA00011065"/>
    </source>
</evidence>
<dbReference type="EC" id="3.1.3.48" evidence="7"/>
<dbReference type="PANTHER" id="PTHR10828:SF46">
    <property type="entry name" value="M-PHASE INDUCER PHOSPHATASE 1"/>
    <property type="match status" value="1"/>
</dbReference>
<sequence>VWTLQQSLLGSSPALKRSHSDSLESEAFQRLEQEENKENESFEFKKPTKPASRCSAHSRDGKGVPGPRQNSSPAQMFPLGETATGEQQNHRPAFLQQSSLTSSESEDDDGFLELLDDQDLKNDEEMPSDVASLWTAPLVMRRSDNRTKRCRLFGSSSVAGGVARTTQKRMERSQEDNSPGKSKKRKSLPGTPSEDSVVGGLTSCLKMVKTRSSAAEIESILDSDQRDLIGDFSKGYLFHTVDGKHQDLKYIDSEMIVSVLTGKFASFIKECVIIDCRYPYEYEGGHIKGAVNLHMEEDVEDYLLKKPIQPSGNKRVIIVFHCEFSSERGPRMCRFVRERDRLGNEYPNLHYPELYVLKGGYRDFFSRCRSFCEPQSYRPMHHEDFKEDLKRFRTKSRTWAGEKSKRELYSRLKKL</sequence>
<evidence type="ECO:0000256" key="8">
    <source>
        <dbReference type="SAM" id="MobiDB-lite"/>
    </source>
</evidence>
<reference evidence="10" key="1">
    <citation type="submission" date="2019-09" db="EMBL/GenBank/DDBJ databases">
        <title>Bird 10,000 Genomes (B10K) Project - Family phase.</title>
        <authorList>
            <person name="Zhang G."/>
        </authorList>
    </citation>
    <scope>NUCLEOTIDE SEQUENCE</scope>
    <source>
        <strain evidence="10">B10K-DU-024-03</strain>
        <tissue evidence="10">Muscle</tissue>
    </source>
</reference>
<dbReference type="GO" id="GO:0110032">
    <property type="term" value="P:positive regulation of G2/MI transition of meiotic cell cycle"/>
    <property type="evidence" value="ECO:0007669"/>
    <property type="project" value="TreeGrafter"/>
</dbReference>
<dbReference type="GO" id="GO:0004725">
    <property type="term" value="F:protein tyrosine phosphatase activity"/>
    <property type="evidence" value="ECO:0007669"/>
    <property type="project" value="UniProtKB-UniRule"/>
</dbReference>
<organism evidence="10 11">
    <name type="scientific">Halcyon senegalensis</name>
    <dbReference type="NCBI Taxonomy" id="342381"/>
    <lineage>
        <taxon>Eukaryota</taxon>
        <taxon>Metazoa</taxon>
        <taxon>Chordata</taxon>
        <taxon>Craniata</taxon>
        <taxon>Vertebrata</taxon>
        <taxon>Euteleostomi</taxon>
        <taxon>Archelosauria</taxon>
        <taxon>Archosauria</taxon>
        <taxon>Dinosauria</taxon>
        <taxon>Saurischia</taxon>
        <taxon>Theropoda</taxon>
        <taxon>Coelurosauria</taxon>
        <taxon>Aves</taxon>
        <taxon>Neognathae</taxon>
        <taxon>Neoaves</taxon>
        <taxon>Telluraves</taxon>
        <taxon>Coraciimorphae</taxon>
        <taxon>Coraciiformes</taxon>
        <taxon>Alcedinidae</taxon>
        <taxon>Halcyon</taxon>
    </lineage>
</organism>
<dbReference type="GO" id="GO:0005634">
    <property type="term" value="C:nucleus"/>
    <property type="evidence" value="ECO:0007669"/>
    <property type="project" value="TreeGrafter"/>
</dbReference>
<evidence type="ECO:0000256" key="3">
    <source>
        <dbReference type="ARBA" id="ARBA00022776"/>
    </source>
</evidence>
<dbReference type="SMART" id="SM00450">
    <property type="entry name" value="RHOD"/>
    <property type="match status" value="1"/>
</dbReference>
<name>A0A851ZTN2_9AVES</name>
<accession>A0A851ZTN2</accession>
<keyword evidence="5 7" id="KW-0904">Protein phosphatase</keyword>
<dbReference type="InterPro" id="IPR001763">
    <property type="entry name" value="Rhodanese-like_dom"/>
</dbReference>
<feature type="region of interest" description="Disordered" evidence="8">
    <location>
        <begin position="159"/>
        <end position="198"/>
    </location>
</feature>
<keyword evidence="4 7" id="KW-0378">Hydrolase</keyword>
<dbReference type="Pfam" id="PF06617">
    <property type="entry name" value="M-inducer_phosp"/>
    <property type="match status" value="1"/>
</dbReference>